<dbReference type="Proteomes" id="UP001596138">
    <property type="component" value="Unassembled WGS sequence"/>
</dbReference>
<sequence length="90" mass="9308">MCDLAGNGRIGSALVTGASGYGDICSSITPFVQGQAVDLATQQVLLLAEPLTTEPLAIGPATATYRVGLRAQQLEMPGTVEFDVQPDTMP</sequence>
<gene>
    <name evidence="1" type="ORF">ACFQGU_12230</name>
</gene>
<organism evidence="1 2">
    <name type="scientific">Longivirga aurantiaca</name>
    <dbReference type="NCBI Taxonomy" id="1837743"/>
    <lineage>
        <taxon>Bacteria</taxon>
        <taxon>Bacillati</taxon>
        <taxon>Actinomycetota</taxon>
        <taxon>Actinomycetes</taxon>
        <taxon>Sporichthyales</taxon>
        <taxon>Sporichthyaceae</taxon>
        <taxon>Longivirga</taxon>
    </lineage>
</organism>
<keyword evidence="2" id="KW-1185">Reference proteome</keyword>
<dbReference type="RefSeq" id="WP_386767033.1">
    <property type="nucleotide sequence ID" value="NZ_JBHSTI010000008.1"/>
</dbReference>
<protein>
    <submittedName>
        <fullName evidence="1">Uncharacterized protein</fullName>
    </submittedName>
</protein>
<reference evidence="2" key="1">
    <citation type="journal article" date="2019" name="Int. J. Syst. Evol. Microbiol.">
        <title>The Global Catalogue of Microorganisms (GCM) 10K type strain sequencing project: providing services to taxonomists for standard genome sequencing and annotation.</title>
        <authorList>
            <consortium name="The Broad Institute Genomics Platform"/>
            <consortium name="The Broad Institute Genome Sequencing Center for Infectious Disease"/>
            <person name="Wu L."/>
            <person name="Ma J."/>
        </authorList>
    </citation>
    <scope>NUCLEOTIDE SEQUENCE [LARGE SCALE GENOMIC DNA]</scope>
    <source>
        <strain evidence="2">CGMCC 4.7317</strain>
    </source>
</reference>
<proteinExistence type="predicted"/>
<evidence type="ECO:0000313" key="1">
    <source>
        <dbReference type="EMBL" id="MFC6238646.1"/>
    </source>
</evidence>
<dbReference type="EMBL" id="JBHSTI010000008">
    <property type="protein sequence ID" value="MFC6238646.1"/>
    <property type="molecule type" value="Genomic_DNA"/>
</dbReference>
<accession>A0ABW1T1R6</accession>
<evidence type="ECO:0000313" key="2">
    <source>
        <dbReference type="Proteomes" id="UP001596138"/>
    </source>
</evidence>
<comment type="caution">
    <text evidence="1">The sequence shown here is derived from an EMBL/GenBank/DDBJ whole genome shotgun (WGS) entry which is preliminary data.</text>
</comment>
<name>A0ABW1T1R6_9ACTN</name>